<organism evidence="2 3">
    <name type="scientific">Caulobacter vibrioides</name>
    <name type="common">Caulobacter crescentus</name>
    <dbReference type="NCBI Taxonomy" id="155892"/>
    <lineage>
        <taxon>Bacteria</taxon>
        <taxon>Pseudomonadati</taxon>
        <taxon>Pseudomonadota</taxon>
        <taxon>Alphaproteobacteria</taxon>
        <taxon>Caulobacterales</taxon>
        <taxon>Caulobacteraceae</taxon>
        <taxon>Caulobacter</taxon>
    </lineage>
</organism>
<gene>
    <name evidence="2" type="ORF">B7Z12_13685</name>
</gene>
<dbReference type="AlphaFoldDB" id="A0A258D2V7"/>
<dbReference type="Proteomes" id="UP000215616">
    <property type="component" value="Unassembled WGS sequence"/>
</dbReference>
<reference evidence="2 3" key="1">
    <citation type="submission" date="2017-03" db="EMBL/GenBank/DDBJ databases">
        <title>Lifting the veil on microbial sulfur biogeochemistry in mining wastewaters.</title>
        <authorList>
            <person name="Kantor R.S."/>
            <person name="Colenbrander Nelson T."/>
            <person name="Marshall S."/>
            <person name="Bennett D."/>
            <person name="Apte S."/>
            <person name="Camacho D."/>
            <person name="Thomas B.C."/>
            <person name="Warren L.A."/>
            <person name="Banfield J.F."/>
        </authorList>
    </citation>
    <scope>NUCLEOTIDE SEQUENCE [LARGE SCALE GENOMIC DNA]</scope>
    <source>
        <strain evidence="2">32-67-7</strain>
    </source>
</reference>
<evidence type="ECO:0000256" key="1">
    <source>
        <dbReference type="SAM" id="MobiDB-lite"/>
    </source>
</evidence>
<evidence type="ECO:0000313" key="3">
    <source>
        <dbReference type="Proteomes" id="UP000215616"/>
    </source>
</evidence>
<evidence type="ECO:0000313" key="2">
    <source>
        <dbReference type="EMBL" id="OYX01663.1"/>
    </source>
</evidence>
<sequence length="74" mass="7911">MTALLRLDNPAGHAPQGFDDVQRPRPKGRGRDVLAPAERTTAGRYKRLVYLVLGKSCLPASASYAFGGLPLGDC</sequence>
<proteinExistence type="predicted"/>
<name>A0A258D2V7_CAUVI</name>
<accession>A0A258D2V7</accession>
<feature type="region of interest" description="Disordered" evidence="1">
    <location>
        <begin position="1"/>
        <end position="38"/>
    </location>
</feature>
<comment type="caution">
    <text evidence="2">The sequence shown here is derived from an EMBL/GenBank/DDBJ whole genome shotgun (WGS) entry which is preliminary data.</text>
</comment>
<dbReference type="EMBL" id="NCDQ01000230">
    <property type="protein sequence ID" value="OYX01663.1"/>
    <property type="molecule type" value="Genomic_DNA"/>
</dbReference>
<protein>
    <submittedName>
        <fullName evidence="2">Uncharacterized protein</fullName>
    </submittedName>
</protein>